<dbReference type="InterPro" id="IPR000477">
    <property type="entry name" value="RT_dom"/>
</dbReference>
<feature type="domain" description="Reverse transcriptase" evidence="1">
    <location>
        <begin position="32"/>
        <end position="108"/>
    </location>
</feature>
<dbReference type="InterPro" id="IPR043502">
    <property type="entry name" value="DNA/RNA_pol_sf"/>
</dbReference>
<sequence length="224" mass="25912">MRVLSNPCRTRGHSENGANYSMLFIRISLYAFGLRNASQTFQQFLDDTLRDSNCFAYLDDILIVSIDHASHYRDLEQDFQRLNEKGLVLNIEKCIFGADKLPFLGCEVSKDGISPSKEKVESLVNYPQPQDVSALRRFLAMLNFYRRFIPNAAEIQRILYDLVEGKKKREKTTIDWSEAAFQAFSFLVSRSPVHRYQHTSPAHPFQQINLVHPSQRMNLVHPVQ</sequence>
<dbReference type="GO" id="GO:0071897">
    <property type="term" value="P:DNA biosynthetic process"/>
    <property type="evidence" value="ECO:0007669"/>
    <property type="project" value="UniProtKB-ARBA"/>
</dbReference>
<evidence type="ECO:0000259" key="1">
    <source>
        <dbReference type="Pfam" id="PF00078"/>
    </source>
</evidence>
<dbReference type="Pfam" id="PF00078">
    <property type="entry name" value="RVT_1"/>
    <property type="match status" value="1"/>
</dbReference>
<dbReference type="PANTHER" id="PTHR33064">
    <property type="entry name" value="POL PROTEIN"/>
    <property type="match status" value="1"/>
</dbReference>
<reference evidence="2 3" key="1">
    <citation type="journal article" date="2019" name="Sci. Rep.">
        <title>Orb-weaving spider Araneus ventricosus genome elucidates the spidroin gene catalogue.</title>
        <authorList>
            <person name="Kono N."/>
            <person name="Nakamura H."/>
            <person name="Ohtoshi R."/>
            <person name="Moran D.A.P."/>
            <person name="Shinohara A."/>
            <person name="Yoshida Y."/>
            <person name="Fujiwara M."/>
            <person name="Mori M."/>
            <person name="Tomita M."/>
            <person name="Arakawa K."/>
        </authorList>
    </citation>
    <scope>NUCLEOTIDE SEQUENCE [LARGE SCALE GENOMIC DNA]</scope>
</reference>
<dbReference type="EMBL" id="BGPR01001057">
    <property type="protein sequence ID" value="GBM44166.1"/>
    <property type="molecule type" value="Genomic_DNA"/>
</dbReference>
<dbReference type="InterPro" id="IPR051320">
    <property type="entry name" value="Viral_Replic_Matur_Polypro"/>
</dbReference>
<dbReference type="InterPro" id="IPR043128">
    <property type="entry name" value="Rev_trsase/Diguanyl_cyclase"/>
</dbReference>
<dbReference type="OrthoDB" id="6426130at2759"/>
<name>A0A4Y2FUB2_ARAVE</name>
<dbReference type="Proteomes" id="UP000499080">
    <property type="component" value="Unassembled WGS sequence"/>
</dbReference>
<keyword evidence="3" id="KW-1185">Reference proteome</keyword>
<gene>
    <name evidence="2" type="primary">pol_3401</name>
    <name evidence="2" type="ORF">AVEN_257111_1</name>
</gene>
<dbReference type="PANTHER" id="PTHR33064:SF37">
    <property type="entry name" value="RIBONUCLEASE H"/>
    <property type="match status" value="1"/>
</dbReference>
<accession>A0A4Y2FUB2</accession>
<dbReference type="SUPFAM" id="SSF56672">
    <property type="entry name" value="DNA/RNA polymerases"/>
    <property type="match status" value="1"/>
</dbReference>
<dbReference type="AlphaFoldDB" id="A0A4Y2FUB2"/>
<dbReference type="Gene3D" id="3.30.70.270">
    <property type="match status" value="2"/>
</dbReference>
<evidence type="ECO:0000313" key="3">
    <source>
        <dbReference type="Proteomes" id="UP000499080"/>
    </source>
</evidence>
<evidence type="ECO:0000313" key="2">
    <source>
        <dbReference type="EMBL" id="GBM44166.1"/>
    </source>
</evidence>
<proteinExistence type="predicted"/>
<protein>
    <submittedName>
        <fullName evidence="2">Retrovirus-related Pol polyprotein from transposon 297</fullName>
    </submittedName>
</protein>
<comment type="caution">
    <text evidence="2">The sequence shown here is derived from an EMBL/GenBank/DDBJ whole genome shotgun (WGS) entry which is preliminary data.</text>
</comment>
<organism evidence="2 3">
    <name type="scientific">Araneus ventricosus</name>
    <name type="common">Orbweaver spider</name>
    <name type="synonym">Epeira ventricosa</name>
    <dbReference type="NCBI Taxonomy" id="182803"/>
    <lineage>
        <taxon>Eukaryota</taxon>
        <taxon>Metazoa</taxon>
        <taxon>Ecdysozoa</taxon>
        <taxon>Arthropoda</taxon>
        <taxon>Chelicerata</taxon>
        <taxon>Arachnida</taxon>
        <taxon>Araneae</taxon>
        <taxon>Araneomorphae</taxon>
        <taxon>Entelegynae</taxon>
        <taxon>Araneoidea</taxon>
        <taxon>Araneidae</taxon>
        <taxon>Araneus</taxon>
    </lineage>
</organism>